<dbReference type="CDD" id="cd06261">
    <property type="entry name" value="TM_PBP2"/>
    <property type="match status" value="1"/>
</dbReference>
<dbReference type="GO" id="GO:0005315">
    <property type="term" value="F:phosphate transmembrane transporter activity"/>
    <property type="evidence" value="ECO:0007669"/>
    <property type="project" value="InterPro"/>
</dbReference>
<keyword evidence="5" id="KW-0813">Transport</keyword>
<dbReference type="AlphaFoldDB" id="F0RZF4"/>
<keyword evidence="4 5" id="KW-0472">Membrane</keyword>
<evidence type="ECO:0000256" key="2">
    <source>
        <dbReference type="ARBA" id="ARBA00022692"/>
    </source>
</evidence>
<keyword evidence="6" id="KW-1003">Cell membrane</keyword>
<dbReference type="EMBL" id="CP002541">
    <property type="protein sequence ID" value="ADY13506.1"/>
    <property type="molecule type" value="Genomic_DNA"/>
</dbReference>
<dbReference type="InterPro" id="IPR011864">
    <property type="entry name" value="Phosphate_PstC"/>
</dbReference>
<evidence type="ECO:0000256" key="1">
    <source>
        <dbReference type="ARBA" id="ARBA00004651"/>
    </source>
</evidence>
<feature type="domain" description="ABC transmembrane type-1" evidence="7">
    <location>
        <begin position="78"/>
        <end position="292"/>
    </location>
</feature>
<dbReference type="GO" id="GO:0005886">
    <property type="term" value="C:plasma membrane"/>
    <property type="evidence" value="ECO:0007669"/>
    <property type="project" value="UniProtKB-SubCell"/>
</dbReference>
<sequence length="304" mass="33275">MPTQNTQFRKKHRLHERIIEAIMFLFALFSLLITVGIVVILLRESYLFFSDPKVNLLGFLTGKDWQPMIDQFGFLPLLNATFTTSIIAMLLGIPVGLFVAVYLAEYASDRMRGILKPTLEVLAGIPTIVYGYFALTFMTPLLRMLFGQERVEIYNTGSAGLVIGILVLPLIATMAEDAISSVPKELRLASYALGGTKIETTFQVVIPAALSGLSATFLLALSRAIGETMVVALAAGAGPKLTADPFKAAETITGYIVRISGGDVSYNSVDYNSIFALGLVLFLITFTLNLISRKISNVFHQEYE</sequence>
<feature type="transmembrane region" description="Helical" evidence="5">
    <location>
        <begin position="271"/>
        <end position="291"/>
    </location>
</feature>
<dbReference type="STRING" id="158189.SpiBuddy_1681"/>
<keyword evidence="9" id="KW-1185">Reference proteome</keyword>
<evidence type="ECO:0000256" key="4">
    <source>
        <dbReference type="ARBA" id="ARBA00023136"/>
    </source>
</evidence>
<dbReference type="SUPFAM" id="SSF161098">
    <property type="entry name" value="MetI-like"/>
    <property type="match status" value="1"/>
</dbReference>
<comment type="subcellular location">
    <subcellularLocation>
        <location evidence="1 5">Cell membrane</location>
        <topology evidence="1 5">Multi-pass membrane protein</topology>
    </subcellularLocation>
</comment>
<accession>F0RZF4</accession>
<dbReference type="OrthoDB" id="9807065at2"/>
<dbReference type="Proteomes" id="UP000008466">
    <property type="component" value="Chromosome"/>
</dbReference>
<evidence type="ECO:0000256" key="5">
    <source>
        <dbReference type="RuleBase" id="RU363032"/>
    </source>
</evidence>
<dbReference type="PANTHER" id="PTHR42727">
    <property type="entry name" value="PHOSPHATE TRANSPORT SYSTEM PERMEASE PROTEIN"/>
    <property type="match status" value="1"/>
</dbReference>
<dbReference type="GO" id="GO:0006817">
    <property type="term" value="P:phosphate ion transport"/>
    <property type="evidence" value="ECO:0007669"/>
    <property type="project" value="UniProtKB-KW"/>
</dbReference>
<protein>
    <recommendedName>
        <fullName evidence="6">Phosphate transport system permease protein</fullName>
    </recommendedName>
</protein>
<dbReference type="PROSITE" id="PS50928">
    <property type="entry name" value="ABC_TM1"/>
    <property type="match status" value="1"/>
</dbReference>
<dbReference type="NCBIfam" id="TIGR02138">
    <property type="entry name" value="phosphate_pstC"/>
    <property type="match status" value="1"/>
</dbReference>
<dbReference type="InterPro" id="IPR035906">
    <property type="entry name" value="MetI-like_sf"/>
</dbReference>
<proteinExistence type="inferred from homology"/>
<evidence type="ECO:0000259" key="7">
    <source>
        <dbReference type="PROSITE" id="PS50928"/>
    </source>
</evidence>
<dbReference type="eggNOG" id="COG0573">
    <property type="taxonomic scope" value="Bacteria"/>
</dbReference>
<evidence type="ECO:0000256" key="3">
    <source>
        <dbReference type="ARBA" id="ARBA00022989"/>
    </source>
</evidence>
<feature type="transmembrane region" description="Helical" evidence="5">
    <location>
        <begin position="158"/>
        <end position="179"/>
    </location>
</feature>
<keyword evidence="2 5" id="KW-0812">Transmembrane</keyword>
<feature type="transmembrane region" description="Helical" evidence="5">
    <location>
        <begin position="21"/>
        <end position="42"/>
    </location>
</feature>
<evidence type="ECO:0000256" key="6">
    <source>
        <dbReference type="RuleBase" id="RU363054"/>
    </source>
</evidence>
<comment type="function">
    <text evidence="6">Part of the binding-protein-dependent transport system for phosphate; probably responsible for the translocation of the substrate across the membrane.</text>
</comment>
<evidence type="ECO:0000313" key="9">
    <source>
        <dbReference type="Proteomes" id="UP000008466"/>
    </source>
</evidence>
<comment type="similarity">
    <text evidence="6">Belongs to the binding-protein-dependent transport system permease family. CysTW subfamily.</text>
</comment>
<dbReference type="Gene3D" id="1.10.3720.10">
    <property type="entry name" value="MetI-like"/>
    <property type="match status" value="1"/>
</dbReference>
<keyword evidence="3 5" id="KW-1133">Transmembrane helix</keyword>
<evidence type="ECO:0000313" key="8">
    <source>
        <dbReference type="EMBL" id="ADY13506.1"/>
    </source>
</evidence>
<feature type="transmembrane region" description="Helical" evidence="5">
    <location>
        <begin position="200"/>
        <end position="221"/>
    </location>
</feature>
<dbReference type="PANTHER" id="PTHR42727:SF1">
    <property type="entry name" value="PHOSPHATE TRANSPORT SYSTEM PERMEASE"/>
    <property type="match status" value="1"/>
</dbReference>
<feature type="transmembrane region" description="Helical" evidence="5">
    <location>
        <begin position="86"/>
        <end position="107"/>
    </location>
</feature>
<dbReference type="Pfam" id="PF00528">
    <property type="entry name" value="BPD_transp_1"/>
    <property type="match status" value="1"/>
</dbReference>
<gene>
    <name evidence="8" type="ordered locus">SpiBuddy_1681</name>
</gene>
<dbReference type="RefSeq" id="WP_013607356.1">
    <property type="nucleotide sequence ID" value="NC_015152.1"/>
</dbReference>
<dbReference type="HOGENOM" id="CLU_033621_1_0_12"/>
<feature type="transmembrane region" description="Helical" evidence="5">
    <location>
        <begin position="119"/>
        <end position="138"/>
    </location>
</feature>
<dbReference type="InterPro" id="IPR000515">
    <property type="entry name" value="MetI-like"/>
</dbReference>
<reference evidence="9" key="1">
    <citation type="submission" date="2011-02" db="EMBL/GenBank/DDBJ databases">
        <title>Complete sequence of Spirochaeta sp. Buddy.</title>
        <authorList>
            <person name="Lucas S."/>
            <person name="Copeland A."/>
            <person name="Lapidus A."/>
            <person name="Cheng J.-F."/>
            <person name="Goodwin L."/>
            <person name="Pitluck S."/>
            <person name="Zeytun A."/>
            <person name="Detter J.C."/>
            <person name="Han C."/>
            <person name="Tapia R."/>
            <person name="Land M."/>
            <person name="Hauser L."/>
            <person name="Kyrpides N."/>
            <person name="Ivanova N."/>
            <person name="Mikhailova N."/>
            <person name="Pagani I."/>
            <person name="Ritalahti K.M."/>
            <person name="Loeffler F.E."/>
            <person name="Woyke T."/>
        </authorList>
    </citation>
    <scope>NUCLEOTIDE SEQUENCE [LARGE SCALE GENOMIC DNA]</scope>
    <source>
        <strain evidence="9">ATCC BAA-1886 / DSM 22777 / Buddy</strain>
    </source>
</reference>
<keyword evidence="6" id="KW-0592">Phosphate transport</keyword>
<dbReference type="KEGG" id="sbu:SpiBuddy_1681"/>
<organism evidence="8 9">
    <name type="scientific">Sphaerochaeta globosa (strain ATCC BAA-1886 / DSM 22777 / Buddy)</name>
    <name type="common">Spirochaeta sp. (strain Buddy)</name>
    <dbReference type="NCBI Taxonomy" id="158189"/>
    <lineage>
        <taxon>Bacteria</taxon>
        <taxon>Pseudomonadati</taxon>
        <taxon>Spirochaetota</taxon>
        <taxon>Spirochaetia</taxon>
        <taxon>Spirochaetales</taxon>
        <taxon>Sphaerochaetaceae</taxon>
        <taxon>Sphaerochaeta</taxon>
    </lineage>
</organism>
<name>F0RZF4_SPHGB</name>